<name>A0A7S4W1Q0_9DINO</name>
<evidence type="ECO:0000256" key="1">
    <source>
        <dbReference type="SAM" id="MobiDB-lite"/>
    </source>
</evidence>
<reference evidence="2" key="1">
    <citation type="submission" date="2021-01" db="EMBL/GenBank/DDBJ databases">
        <authorList>
            <person name="Corre E."/>
            <person name="Pelletier E."/>
            <person name="Niang G."/>
            <person name="Scheremetjew M."/>
            <person name="Finn R."/>
            <person name="Kale V."/>
            <person name="Holt S."/>
            <person name="Cochrane G."/>
            <person name="Meng A."/>
            <person name="Brown T."/>
            <person name="Cohen L."/>
        </authorList>
    </citation>
    <scope>NUCLEOTIDE SEQUENCE</scope>
    <source>
        <strain evidence="2">CCMP3105</strain>
    </source>
</reference>
<protein>
    <submittedName>
        <fullName evidence="2">Uncharacterized protein</fullName>
    </submittedName>
</protein>
<accession>A0A7S4W1Q0</accession>
<feature type="compositionally biased region" description="Low complexity" evidence="1">
    <location>
        <begin position="11"/>
        <end position="21"/>
    </location>
</feature>
<gene>
    <name evidence="2" type="ORF">AMON00008_LOCUS44826</name>
</gene>
<feature type="region of interest" description="Disordered" evidence="1">
    <location>
        <begin position="67"/>
        <end position="94"/>
    </location>
</feature>
<dbReference type="AlphaFoldDB" id="A0A7S4W1Q0"/>
<dbReference type="EMBL" id="HBNR01063506">
    <property type="protein sequence ID" value="CAE4634128.1"/>
    <property type="molecule type" value="Transcribed_RNA"/>
</dbReference>
<sequence length="496" mass="53187">MAAGSPAGLREQPAASEQLAEEAAAARSHAFFDFEDLEESRPLPVYVFAAGPCTAAGQRLCGRYAPSSARPAGQRRCGARPSGGRQHYARHEEADRQQGTLVLEWRSSGGSSKLVVLEERSGRVLGESAKLGDPWLVHTLIGLETELNLRAVEAASAPCVPQALPRAPLAAAPVTLRARVVCLPERKAAASALLEQLEALGREGPVRVSGGLHPAWDTRGLDGELLKRMGLVSSTCPEAGDKLLGCALSHSQLWAELAESGKSSEQPPGGMLLVLEDDAVLNVARPVPEMLAVVLQHAADHDLLLLGAAADEEWSEDCCENKPASWVSELLVRIKVFMGFWGYVMTARGARRALYALWGEPDEPWPLQGDCDVMVSEGCAGGLLDAVLCVPNLVLHPGGGRMRCSCVGYEYAVRHDLGAEAHGSAFSARTREVRRMDAGATRESEVQALLARCRDLAARREPPPGVPGQQPELLAWLREKRLREGRRGGDLLLNAC</sequence>
<evidence type="ECO:0000313" key="2">
    <source>
        <dbReference type="EMBL" id="CAE4634128.1"/>
    </source>
</evidence>
<proteinExistence type="predicted"/>
<organism evidence="2">
    <name type="scientific">Alexandrium monilatum</name>
    <dbReference type="NCBI Taxonomy" id="311494"/>
    <lineage>
        <taxon>Eukaryota</taxon>
        <taxon>Sar</taxon>
        <taxon>Alveolata</taxon>
        <taxon>Dinophyceae</taxon>
        <taxon>Gonyaulacales</taxon>
        <taxon>Pyrocystaceae</taxon>
        <taxon>Alexandrium</taxon>
    </lineage>
</organism>
<feature type="region of interest" description="Disordered" evidence="1">
    <location>
        <begin position="1"/>
        <end position="21"/>
    </location>
</feature>